<comment type="subcellular location">
    <subcellularLocation>
        <location evidence="1">Cell envelope</location>
    </subcellularLocation>
</comment>
<evidence type="ECO:0000256" key="2">
    <source>
        <dbReference type="ARBA" id="ARBA00023054"/>
    </source>
</evidence>
<proteinExistence type="predicted"/>
<evidence type="ECO:0000256" key="4">
    <source>
        <dbReference type="SAM" id="Phobius"/>
    </source>
</evidence>
<accession>A0A0S7XXX9</accession>
<dbReference type="Gene3D" id="2.40.50.100">
    <property type="match status" value="1"/>
</dbReference>
<sequence>MDRKIKRKKWPPKKIASLAAVLIFVLVVVYLFVFKLSKSTLNVKAERLTISTVTKGPFQEYIPIQGVVRPKYQYYLSAEEGGRVEKIFLEAGAMVKEGDKILELANTDLHLTIMWREAELFQQSNNLRNTRLSLEQYRLQLNQELTQIENLLLQQQRTYKRYEALYKDNLIAKHDYELAKDQYEYLIKRKELTVESQRNELTFRQSQVDALEESLRRMQANLQIVKHKLDNLIIKAPVTGHLTALMAEVGESKAPGQRLGQIDVLEGFKVRAGIDEHYIARIEMGRTGEFDFAGSSGQLITTRIYPEVRENRFEIDLEFVGKEPEGIRRGLTLHIRLELGDIEEAILLPKGGFFQTTGGNWVYILDESEKIATKRKIRSGRQNPQVFEILEGLEPGERVITSSYESFGNMERLVLK</sequence>
<keyword evidence="4" id="KW-1133">Transmembrane helix</keyword>
<dbReference type="PATRIC" id="fig|1703775.3.peg.2866"/>
<keyword evidence="4" id="KW-0812">Transmembrane</keyword>
<evidence type="ECO:0000313" key="6">
    <source>
        <dbReference type="EMBL" id="KPJ67349.1"/>
    </source>
</evidence>
<organism evidence="6 7">
    <name type="scientific">candidate division WOR-1 bacterium DG_54_3</name>
    <dbReference type="NCBI Taxonomy" id="1703775"/>
    <lineage>
        <taxon>Bacteria</taxon>
        <taxon>Bacillati</taxon>
        <taxon>Saganbacteria</taxon>
    </lineage>
</organism>
<dbReference type="AlphaFoldDB" id="A0A0S7XXX9"/>
<dbReference type="Pfam" id="PF25967">
    <property type="entry name" value="RND-MFP_C"/>
    <property type="match status" value="1"/>
</dbReference>
<protein>
    <recommendedName>
        <fullName evidence="5">Multidrug resistance protein MdtA-like C-terminal permuted SH3 domain-containing protein</fullName>
    </recommendedName>
</protein>
<name>A0A0S7XXX9_UNCSA</name>
<dbReference type="EMBL" id="LIZX01000063">
    <property type="protein sequence ID" value="KPJ67349.1"/>
    <property type="molecule type" value="Genomic_DNA"/>
</dbReference>
<keyword evidence="4" id="KW-0472">Membrane</keyword>
<dbReference type="InterPro" id="IPR050465">
    <property type="entry name" value="UPF0194_transport"/>
</dbReference>
<evidence type="ECO:0000313" key="7">
    <source>
        <dbReference type="Proteomes" id="UP000051861"/>
    </source>
</evidence>
<feature type="coiled-coil region" evidence="3">
    <location>
        <begin position="134"/>
        <end position="165"/>
    </location>
</feature>
<dbReference type="Gene3D" id="1.10.287.470">
    <property type="entry name" value="Helix hairpin bin"/>
    <property type="match status" value="1"/>
</dbReference>
<dbReference type="Gene3D" id="2.40.30.170">
    <property type="match status" value="1"/>
</dbReference>
<gene>
    <name evidence="6" type="ORF">AMJ44_07300</name>
</gene>
<dbReference type="PANTHER" id="PTHR32347">
    <property type="entry name" value="EFFLUX SYSTEM COMPONENT YKNX-RELATED"/>
    <property type="match status" value="1"/>
</dbReference>
<dbReference type="Gene3D" id="2.40.420.20">
    <property type="match status" value="1"/>
</dbReference>
<dbReference type="Proteomes" id="UP000051861">
    <property type="component" value="Unassembled WGS sequence"/>
</dbReference>
<evidence type="ECO:0000259" key="5">
    <source>
        <dbReference type="Pfam" id="PF25967"/>
    </source>
</evidence>
<feature type="transmembrane region" description="Helical" evidence="4">
    <location>
        <begin position="15"/>
        <end position="34"/>
    </location>
</feature>
<comment type="caution">
    <text evidence="6">The sequence shown here is derived from an EMBL/GenBank/DDBJ whole genome shotgun (WGS) entry which is preliminary data.</text>
</comment>
<feature type="domain" description="Multidrug resistance protein MdtA-like C-terminal permuted SH3" evidence="5">
    <location>
        <begin position="345"/>
        <end position="403"/>
    </location>
</feature>
<reference evidence="6 7" key="1">
    <citation type="journal article" date="2015" name="Microbiome">
        <title>Genomic resolution of linkages in carbon, nitrogen, and sulfur cycling among widespread estuary sediment bacteria.</title>
        <authorList>
            <person name="Baker B.J."/>
            <person name="Lazar C.S."/>
            <person name="Teske A.P."/>
            <person name="Dick G.J."/>
        </authorList>
    </citation>
    <scope>NUCLEOTIDE SEQUENCE [LARGE SCALE GENOMIC DNA]</scope>
    <source>
        <strain evidence="6">DG_54_3</strain>
    </source>
</reference>
<dbReference type="SUPFAM" id="SSF111369">
    <property type="entry name" value="HlyD-like secretion proteins"/>
    <property type="match status" value="1"/>
</dbReference>
<dbReference type="PANTHER" id="PTHR32347:SF23">
    <property type="entry name" value="BLL5650 PROTEIN"/>
    <property type="match status" value="1"/>
</dbReference>
<evidence type="ECO:0000256" key="3">
    <source>
        <dbReference type="SAM" id="Coils"/>
    </source>
</evidence>
<keyword evidence="2 3" id="KW-0175">Coiled coil</keyword>
<dbReference type="InterPro" id="IPR058627">
    <property type="entry name" value="MdtA-like_C"/>
</dbReference>
<feature type="coiled-coil region" evidence="3">
    <location>
        <begin position="208"/>
        <end position="235"/>
    </location>
</feature>
<evidence type="ECO:0000256" key="1">
    <source>
        <dbReference type="ARBA" id="ARBA00004196"/>
    </source>
</evidence>
<dbReference type="GO" id="GO:0030313">
    <property type="term" value="C:cell envelope"/>
    <property type="evidence" value="ECO:0007669"/>
    <property type="project" value="UniProtKB-SubCell"/>
</dbReference>